<dbReference type="Gene3D" id="6.10.340.10">
    <property type="match status" value="1"/>
</dbReference>
<accession>A0A6M4ISB5</accession>
<evidence type="ECO:0000313" key="8">
    <source>
        <dbReference type="EMBL" id="QJR36336.1"/>
    </source>
</evidence>
<dbReference type="Pfam" id="PF18947">
    <property type="entry name" value="HAMP_2"/>
    <property type="match status" value="1"/>
</dbReference>
<evidence type="ECO:0000256" key="2">
    <source>
        <dbReference type="ARBA" id="ARBA00029447"/>
    </source>
</evidence>
<feature type="transmembrane region" description="Helical" evidence="5">
    <location>
        <begin position="12"/>
        <end position="33"/>
    </location>
</feature>
<evidence type="ECO:0000256" key="4">
    <source>
        <dbReference type="SAM" id="MobiDB-lite"/>
    </source>
</evidence>
<dbReference type="InterPro" id="IPR004089">
    <property type="entry name" value="MCPsignal_dom"/>
</dbReference>
<feature type="domain" description="HAMP" evidence="7">
    <location>
        <begin position="334"/>
        <end position="386"/>
    </location>
</feature>
<keyword evidence="5" id="KW-0812">Transmembrane</keyword>
<evidence type="ECO:0000259" key="7">
    <source>
        <dbReference type="PROSITE" id="PS50885"/>
    </source>
</evidence>
<feature type="compositionally biased region" description="Polar residues" evidence="4">
    <location>
        <begin position="644"/>
        <end position="653"/>
    </location>
</feature>
<keyword evidence="1" id="KW-0145">Chemotaxis</keyword>
<evidence type="ECO:0000313" key="9">
    <source>
        <dbReference type="Proteomes" id="UP000500938"/>
    </source>
</evidence>
<dbReference type="SUPFAM" id="SSF58104">
    <property type="entry name" value="Methyl-accepting chemotaxis protein (MCP) signaling domain"/>
    <property type="match status" value="1"/>
</dbReference>
<organism evidence="8 9">
    <name type="scientific">Gemmatimonas groenlandica</name>
    <dbReference type="NCBI Taxonomy" id="2732249"/>
    <lineage>
        <taxon>Bacteria</taxon>
        <taxon>Pseudomonadati</taxon>
        <taxon>Gemmatimonadota</taxon>
        <taxon>Gemmatimonadia</taxon>
        <taxon>Gemmatimonadales</taxon>
        <taxon>Gemmatimonadaceae</taxon>
        <taxon>Gemmatimonas</taxon>
    </lineage>
</organism>
<dbReference type="GO" id="GO:0004888">
    <property type="term" value="F:transmembrane signaling receptor activity"/>
    <property type="evidence" value="ECO:0007669"/>
    <property type="project" value="TreeGrafter"/>
</dbReference>
<keyword evidence="3" id="KW-0807">Transducer</keyword>
<dbReference type="SMART" id="SM00304">
    <property type="entry name" value="HAMP"/>
    <property type="match status" value="2"/>
</dbReference>
<dbReference type="Pfam" id="PF00015">
    <property type="entry name" value="MCPsignal"/>
    <property type="match status" value="1"/>
</dbReference>
<dbReference type="SUPFAM" id="SSF158472">
    <property type="entry name" value="HAMP domain-like"/>
    <property type="match status" value="1"/>
</dbReference>
<keyword evidence="5" id="KW-1133">Transmembrane helix</keyword>
<reference evidence="8 9" key="1">
    <citation type="submission" date="2020-05" db="EMBL/GenBank/DDBJ databases">
        <title>Complete genome sequence of Gemmatimonas greenlandica TET16.</title>
        <authorList>
            <person name="Zeng Y."/>
        </authorList>
    </citation>
    <scope>NUCLEOTIDE SEQUENCE [LARGE SCALE GENOMIC DNA]</scope>
    <source>
        <strain evidence="8 9">TET16</strain>
    </source>
</reference>
<dbReference type="InterPro" id="IPR051310">
    <property type="entry name" value="MCP_chemotaxis"/>
</dbReference>
<feature type="domain" description="Methyl-accepting transducer" evidence="6">
    <location>
        <begin position="391"/>
        <end position="620"/>
    </location>
</feature>
<evidence type="ECO:0000256" key="3">
    <source>
        <dbReference type="PROSITE-ProRule" id="PRU00284"/>
    </source>
</evidence>
<dbReference type="Pfam" id="PF00672">
    <property type="entry name" value="HAMP"/>
    <property type="match status" value="1"/>
</dbReference>
<evidence type="ECO:0000256" key="1">
    <source>
        <dbReference type="ARBA" id="ARBA00022500"/>
    </source>
</evidence>
<dbReference type="Proteomes" id="UP000500938">
    <property type="component" value="Chromosome"/>
</dbReference>
<evidence type="ECO:0000259" key="6">
    <source>
        <dbReference type="PROSITE" id="PS50111"/>
    </source>
</evidence>
<dbReference type="SMART" id="SM00283">
    <property type="entry name" value="MA"/>
    <property type="match status" value="1"/>
</dbReference>
<dbReference type="GO" id="GO:0006935">
    <property type="term" value="P:chemotaxis"/>
    <property type="evidence" value="ECO:0007669"/>
    <property type="project" value="UniProtKB-KW"/>
</dbReference>
<dbReference type="GO" id="GO:0005886">
    <property type="term" value="C:plasma membrane"/>
    <property type="evidence" value="ECO:0007669"/>
    <property type="project" value="TreeGrafter"/>
</dbReference>
<feature type="region of interest" description="Disordered" evidence="4">
    <location>
        <begin position="633"/>
        <end position="717"/>
    </location>
</feature>
<protein>
    <submittedName>
        <fullName evidence="8">Methyl-accepting chemotaxis protein</fullName>
    </submittedName>
</protein>
<proteinExistence type="inferred from homology"/>
<dbReference type="PROSITE" id="PS50885">
    <property type="entry name" value="HAMP"/>
    <property type="match status" value="3"/>
</dbReference>
<comment type="similarity">
    <text evidence="2">Belongs to the methyl-accepting chemotaxis (MCP) protein family.</text>
</comment>
<dbReference type="GO" id="GO:0007165">
    <property type="term" value="P:signal transduction"/>
    <property type="evidence" value="ECO:0007669"/>
    <property type="project" value="UniProtKB-KW"/>
</dbReference>
<dbReference type="PANTHER" id="PTHR43531">
    <property type="entry name" value="PROTEIN ICFG"/>
    <property type="match status" value="1"/>
</dbReference>
<keyword evidence="5" id="KW-0472">Membrane</keyword>
<evidence type="ECO:0000256" key="5">
    <source>
        <dbReference type="SAM" id="Phobius"/>
    </source>
</evidence>
<dbReference type="KEGG" id="ggr:HKW67_12885"/>
<feature type="domain" description="HAMP" evidence="7">
    <location>
        <begin position="257"/>
        <end position="295"/>
    </location>
</feature>
<dbReference type="PROSITE" id="PS50111">
    <property type="entry name" value="CHEMOTAXIS_TRANSDUC_2"/>
    <property type="match status" value="1"/>
</dbReference>
<sequence length="744" mass="77523">MFRTLSLRAKILALPVVAAVGFLTTLGTTFVLGSRSQAQLERLELQESPAFETSQKLQSQLEIYQRALRDAVGASDTGAVVTADSIAKTFATLADSLAHNKSVDSAAVLALSAEFKAYAAQARATSMGMISGSMEDMMGGMQGVKTKYSALSKSLQAQTAERQAAIAAAFGTARTLQSTTRLVTSVVLIIALVALALLAVGTLRSIIGAMQKLSTAATEIARGKVEQQIDITSNDEIGALAGAFREMLDYIGGVARAADRLAAGDLTSKVEVRSEHDVLSKSINGAAETLQGIVGEINGVIEAAKHGDLAKRGNPEQFRGAYQQLISGTNEMLDSVVEPISEAKDVLARVAARDLSARVTGEYVGEHAAIKDSLNTALENIAEVFASLTTAISQVNSAAREIGEGSQELASGAADQAGAIDQVSNRIKVVDDRTKANVADANEARAAMERANVDTEQGVERMTALAEAVAEIKRSADSTAKIVKTIDEIAFQTNLLALNAAVEAARAGDAGKGFAVVADEVRSLAIRASEASRNTATLIEESVQKAETGVKLNESVTRRLHEIRSGVQRASAIMNNIAEGAAEQQKELAEVTSSMDQIAGLTQRTAANAEESASAAAELSAQAAEMQELASQFDVGERDHRSEAGQSVTSASRRQAALNGSPAFSSPRPAAPRPQAAASKSTAKPAAKAAAPRSKPSTRPAAKGLAKARSNGAHVSDDVFPMSAAAMIPFDDDDNGSDDILGSF</sequence>
<dbReference type="InterPro" id="IPR003660">
    <property type="entry name" value="HAMP_dom"/>
</dbReference>
<dbReference type="PANTHER" id="PTHR43531:SF11">
    <property type="entry name" value="METHYL-ACCEPTING CHEMOTAXIS PROTEIN 3"/>
    <property type="match status" value="1"/>
</dbReference>
<dbReference type="RefSeq" id="WP_171225768.1">
    <property type="nucleotide sequence ID" value="NZ_CP053085.1"/>
</dbReference>
<feature type="compositionally biased region" description="Low complexity" evidence="4">
    <location>
        <begin position="661"/>
        <end position="697"/>
    </location>
</feature>
<dbReference type="Gene3D" id="1.10.287.950">
    <property type="entry name" value="Methyl-accepting chemotaxis protein"/>
    <property type="match status" value="1"/>
</dbReference>
<feature type="domain" description="HAMP" evidence="7">
    <location>
        <begin position="204"/>
        <end position="256"/>
    </location>
</feature>
<feature type="transmembrane region" description="Helical" evidence="5">
    <location>
        <begin position="182"/>
        <end position="203"/>
    </location>
</feature>
<dbReference type="CDD" id="cd06225">
    <property type="entry name" value="HAMP"/>
    <property type="match status" value="2"/>
</dbReference>
<name>A0A6M4ISB5_9BACT</name>
<dbReference type="AlphaFoldDB" id="A0A6M4ISB5"/>
<keyword evidence="9" id="KW-1185">Reference proteome</keyword>
<dbReference type="Gene3D" id="1.20.120.1530">
    <property type="match status" value="1"/>
</dbReference>
<gene>
    <name evidence="8" type="ORF">HKW67_12885</name>
</gene>
<dbReference type="EMBL" id="CP053085">
    <property type="protein sequence ID" value="QJR36336.1"/>
    <property type="molecule type" value="Genomic_DNA"/>
</dbReference>